<accession>A0A1E5VCR7</accession>
<protein>
    <submittedName>
        <fullName evidence="2">Uncharacterized protein</fullName>
    </submittedName>
</protein>
<feature type="region of interest" description="Disordered" evidence="1">
    <location>
        <begin position="1"/>
        <end position="25"/>
    </location>
</feature>
<reference evidence="2 3" key="1">
    <citation type="submission" date="2016-09" db="EMBL/GenBank/DDBJ databases">
        <title>The draft genome of Dichanthelium oligosanthes: A C3 panicoid grass species.</title>
        <authorList>
            <person name="Studer A.J."/>
            <person name="Schnable J.C."/>
            <person name="Brutnell T.P."/>
        </authorList>
    </citation>
    <scope>NUCLEOTIDE SEQUENCE [LARGE SCALE GENOMIC DNA]</scope>
    <source>
        <strain evidence="3">cv. Kellogg 1175</strain>
        <tissue evidence="2">Leaf</tissue>
    </source>
</reference>
<dbReference type="AlphaFoldDB" id="A0A1E5VCR7"/>
<dbReference type="OrthoDB" id="582849at2759"/>
<dbReference type="EMBL" id="LWDX02044105">
    <property type="protein sequence ID" value="OEL22938.1"/>
    <property type="molecule type" value="Genomic_DNA"/>
</dbReference>
<dbReference type="PANTHER" id="PTHR33085">
    <property type="entry name" value="OS12G0113100 PROTEIN-RELATED"/>
    <property type="match status" value="1"/>
</dbReference>
<comment type="caution">
    <text evidence="2">The sequence shown here is derived from an EMBL/GenBank/DDBJ whole genome shotgun (WGS) entry which is preliminary data.</text>
</comment>
<keyword evidence="3" id="KW-1185">Reference proteome</keyword>
<organism evidence="2 3">
    <name type="scientific">Dichanthelium oligosanthes</name>
    <dbReference type="NCBI Taxonomy" id="888268"/>
    <lineage>
        <taxon>Eukaryota</taxon>
        <taxon>Viridiplantae</taxon>
        <taxon>Streptophyta</taxon>
        <taxon>Embryophyta</taxon>
        <taxon>Tracheophyta</taxon>
        <taxon>Spermatophyta</taxon>
        <taxon>Magnoliopsida</taxon>
        <taxon>Liliopsida</taxon>
        <taxon>Poales</taxon>
        <taxon>Poaceae</taxon>
        <taxon>PACMAD clade</taxon>
        <taxon>Panicoideae</taxon>
        <taxon>Panicodae</taxon>
        <taxon>Paniceae</taxon>
        <taxon>Dichantheliinae</taxon>
        <taxon>Dichanthelium</taxon>
    </lineage>
</organism>
<evidence type="ECO:0000256" key="1">
    <source>
        <dbReference type="SAM" id="MobiDB-lite"/>
    </source>
</evidence>
<evidence type="ECO:0000313" key="3">
    <source>
        <dbReference type="Proteomes" id="UP000095767"/>
    </source>
</evidence>
<dbReference type="Pfam" id="PF07893">
    <property type="entry name" value="DUF1668"/>
    <property type="match status" value="2"/>
</dbReference>
<dbReference type="InterPro" id="IPR012871">
    <property type="entry name" value="DUF1668_ORYSA"/>
</dbReference>
<proteinExistence type="predicted"/>
<dbReference type="Proteomes" id="UP000095767">
    <property type="component" value="Unassembled WGS sequence"/>
</dbReference>
<evidence type="ECO:0000313" key="2">
    <source>
        <dbReference type="EMBL" id="OEL22938.1"/>
    </source>
</evidence>
<name>A0A1E5VCR7_9POAL</name>
<dbReference type="PANTHER" id="PTHR33085:SF47">
    <property type="entry name" value="OS02G0513400 PROTEIN"/>
    <property type="match status" value="1"/>
</dbReference>
<sequence length="280" mass="31266">MVRSEEGPSSAKRRRRNNDDDRATSKRKHLYLALEDWQPQDGCSIYKLDADSMEPSGRLSGPAALRLAGPQRGRMAFAAVGTSSIVIDTMARPLRRDDGRAPSTLVYSTETGALAHGPRVPDEVRDLGEGMSASGRELGDWVLPFRGQAHFDADLDAWVGLHRDEDGHVCCCLVASRIAVATRPLECKVLKEKLFRSKQEVKPGHWSLKPTLTYMGDSRFCLVENVVHGEYYHEGSVIHVTLFGLQYDHKGGLQTKVRRIARSYEVSKDTLLFSHAAFWM</sequence>
<gene>
    <name evidence="2" type="ORF">BAE44_0016042</name>
</gene>